<reference evidence="12" key="1">
    <citation type="journal article" date="2019" name="Int. J. Syst. Evol. Microbiol.">
        <title>The Global Catalogue of Microorganisms (GCM) 10K type strain sequencing project: providing services to taxonomists for standard genome sequencing and annotation.</title>
        <authorList>
            <consortium name="The Broad Institute Genomics Platform"/>
            <consortium name="The Broad Institute Genome Sequencing Center for Infectious Disease"/>
            <person name="Wu L."/>
            <person name="Ma J."/>
        </authorList>
    </citation>
    <scope>NUCLEOTIDE SEQUENCE [LARGE SCALE GENOMIC DNA]</scope>
    <source>
        <strain evidence="12">CGMCC-1.15741</strain>
    </source>
</reference>
<evidence type="ECO:0000256" key="8">
    <source>
        <dbReference type="ARBA" id="ARBA00023012"/>
    </source>
</evidence>
<dbReference type="InterPro" id="IPR036097">
    <property type="entry name" value="HisK_dim/P_sf"/>
</dbReference>
<dbReference type="GO" id="GO:0005524">
    <property type="term" value="F:ATP binding"/>
    <property type="evidence" value="ECO:0007669"/>
    <property type="project" value="UniProtKB-KW"/>
</dbReference>
<keyword evidence="4" id="KW-0808">Transferase</keyword>
<evidence type="ECO:0000256" key="4">
    <source>
        <dbReference type="ARBA" id="ARBA00022679"/>
    </source>
</evidence>
<evidence type="ECO:0000313" key="11">
    <source>
        <dbReference type="EMBL" id="MFC6196650.1"/>
    </source>
</evidence>
<dbReference type="Gene3D" id="1.10.287.130">
    <property type="match status" value="1"/>
</dbReference>
<feature type="domain" description="Histidine kinase" evidence="10">
    <location>
        <begin position="236"/>
        <end position="446"/>
    </location>
</feature>
<dbReference type="SUPFAM" id="SSF55874">
    <property type="entry name" value="ATPase domain of HSP90 chaperone/DNA topoisomerase II/histidine kinase"/>
    <property type="match status" value="1"/>
</dbReference>
<comment type="catalytic activity">
    <reaction evidence="1">
        <text>ATP + protein L-histidine = ADP + protein N-phospho-L-histidine.</text>
        <dbReference type="EC" id="2.7.13.3"/>
    </reaction>
</comment>
<evidence type="ECO:0000256" key="6">
    <source>
        <dbReference type="ARBA" id="ARBA00022777"/>
    </source>
</evidence>
<dbReference type="Pfam" id="PF00512">
    <property type="entry name" value="HisKA"/>
    <property type="match status" value="1"/>
</dbReference>
<dbReference type="SMART" id="SM00388">
    <property type="entry name" value="HisKA"/>
    <property type="match status" value="1"/>
</dbReference>
<evidence type="ECO:0000259" key="10">
    <source>
        <dbReference type="PROSITE" id="PS50109"/>
    </source>
</evidence>
<dbReference type="EMBL" id="JBHSSW010000002">
    <property type="protein sequence ID" value="MFC6196650.1"/>
    <property type="molecule type" value="Genomic_DNA"/>
</dbReference>
<name>A0ABW1S4X6_9PROT</name>
<evidence type="ECO:0000256" key="3">
    <source>
        <dbReference type="ARBA" id="ARBA00022553"/>
    </source>
</evidence>
<keyword evidence="9" id="KW-0812">Transmembrane</keyword>
<dbReference type="InterPro" id="IPR005467">
    <property type="entry name" value="His_kinase_dom"/>
</dbReference>
<evidence type="ECO:0000256" key="2">
    <source>
        <dbReference type="ARBA" id="ARBA00012438"/>
    </source>
</evidence>
<comment type="caution">
    <text evidence="11">The sequence shown here is derived from an EMBL/GenBank/DDBJ whole genome shotgun (WGS) entry which is preliminary data.</text>
</comment>
<keyword evidence="12" id="KW-1185">Reference proteome</keyword>
<dbReference type="PRINTS" id="PR00344">
    <property type="entry name" value="BCTRLSENSOR"/>
</dbReference>
<dbReference type="PANTHER" id="PTHR42878:SF7">
    <property type="entry name" value="SENSOR HISTIDINE KINASE GLRK"/>
    <property type="match status" value="1"/>
</dbReference>
<dbReference type="InterPro" id="IPR003594">
    <property type="entry name" value="HATPase_dom"/>
</dbReference>
<evidence type="ECO:0000256" key="5">
    <source>
        <dbReference type="ARBA" id="ARBA00022741"/>
    </source>
</evidence>
<keyword evidence="9" id="KW-0472">Membrane</keyword>
<dbReference type="SMART" id="SM00387">
    <property type="entry name" value="HATPase_c"/>
    <property type="match status" value="1"/>
</dbReference>
<dbReference type="InterPro" id="IPR004358">
    <property type="entry name" value="Sig_transdc_His_kin-like_C"/>
</dbReference>
<dbReference type="SUPFAM" id="SSF47384">
    <property type="entry name" value="Homodimeric domain of signal transducing histidine kinase"/>
    <property type="match status" value="1"/>
</dbReference>
<evidence type="ECO:0000256" key="1">
    <source>
        <dbReference type="ARBA" id="ARBA00000085"/>
    </source>
</evidence>
<gene>
    <name evidence="11" type="ORF">ACFQDM_01095</name>
</gene>
<accession>A0ABW1S4X6</accession>
<dbReference type="InterPro" id="IPR050351">
    <property type="entry name" value="BphY/WalK/GraS-like"/>
</dbReference>
<evidence type="ECO:0000256" key="7">
    <source>
        <dbReference type="ARBA" id="ARBA00022840"/>
    </source>
</evidence>
<dbReference type="RefSeq" id="WP_377374342.1">
    <property type="nucleotide sequence ID" value="NZ_JBHSSW010000002.1"/>
</dbReference>
<dbReference type="EC" id="2.7.13.3" evidence="2"/>
<keyword evidence="3" id="KW-0597">Phosphoprotein</keyword>
<dbReference type="PROSITE" id="PS50109">
    <property type="entry name" value="HIS_KIN"/>
    <property type="match status" value="1"/>
</dbReference>
<evidence type="ECO:0000256" key="9">
    <source>
        <dbReference type="SAM" id="Phobius"/>
    </source>
</evidence>
<keyword evidence="5" id="KW-0547">Nucleotide-binding</keyword>
<dbReference type="Pfam" id="PF02518">
    <property type="entry name" value="HATPase_c"/>
    <property type="match status" value="1"/>
</dbReference>
<dbReference type="InterPro" id="IPR003661">
    <property type="entry name" value="HisK_dim/P_dom"/>
</dbReference>
<protein>
    <recommendedName>
        <fullName evidence="2">histidine kinase</fullName>
        <ecNumber evidence="2">2.7.13.3</ecNumber>
    </recommendedName>
</protein>
<keyword evidence="6" id="KW-0418">Kinase</keyword>
<organism evidence="11 12">
    <name type="scientific">Ponticaulis profundi</name>
    <dbReference type="NCBI Taxonomy" id="2665222"/>
    <lineage>
        <taxon>Bacteria</taxon>
        <taxon>Pseudomonadati</taxon>
        <taxon>Pseudomonadota</taxon>
        <taxon>Alphaproteobacteria</taxon>
        <taxon>Hyphomonadales</taxon>
        <taxon>Hyphomonadaceae</taxon>
        <taxon>Ponticaulis</taxon>
    </lineage>
</organism>
<sequence length="456" mass="51176">MRNRFKIALIAIPALTLLVYLALGIWQVRSLGDLRKDVRATVDKTLQLENAIGFGGLIHNFKNALIRPDEPAYAQATRKNAEQARDLISDLEALAEKSGLAIRLPETRQMVGEYEKRLDIIQEKRIDAGLSASDVDELVRYDDNPALNEILSFQVQVRNDLVESIEQIEFIILIMGICVGLIAMGGCFIIFLLYEAEQKKVHRERFAAQQKVLDRERQHNADLLRVNTALRQFAGIAAHDLKAPTRQVRTFAELAADHSLGVDQRETFLSAIMESADRMKRLVESLLEFAKKGFQNPEQQHFNSAQLVEQIISALPDDLPKDTVIKYGNLPDIYADPALMERVFTNLISNALKYKREGEPAEIVIRSWYETNRVMFSVTDNGRGVDPSHAELIFQPLKRVGMDTADGEGIGLSVVQSIISAHGGKVYLDTSYKDGARFVFSLPLPLETEDTTRLSA</sequence>
<keyword evidence="8" id="KW-0902">Two-component regulatory system</keyword>
<feature type="transmembrane region" description="Helical" evidence="9">
    <location>
        <begin position="170"/>
        <end position="194"/>
    </location>
</feature>
<evidence type="ECO:0000313" key="12">
    <source>
        <dbReference type="Proteomes" id="UP001596303"/>
    </source>
</evidence>
<keyword evidence="7 11" id="KW-0067">ATP-binding</keyword>
<proteinExistence type="predicted"/>
<dbReference type="Gene3D" id="3.30.565.10">
    <property type="entry name" value="Histidine kinase-like ATPase, C-terminal domain"/>
    <property type="match status" value="1"/>
</dbReference>
<keyword evidence="9" id="KW-1133">Transmembrane helix</keyword>
<dbReference type="Proteomes" id="UP001596303">
    <property type="component" value="Unassembled WGS sequence"/>
</dbReference>
<dbReference type="InterPro" id="IPR036890">
    <property type="entry name" value="HATPase_C_sf"/>
</dbReference>
<dbReference type="PANTHER" id="PTHR42878">
    <property type="entry name" value="TWO-COMPONENT HISTIDINE KINASE"/>
    <property type="match status" value="1"/>
</dbReference>
<dbReference type="CDD" id="cd00082">
    <property type="entry name" value="HisKA"/>
    <property type="match status" value="1"/>
</dbReference>